<evidence type="ECO:0000256" key="5">
    <source>
        <dbReference type="ARBA" id="ARBA00022621"/>
    </source>
</evidence>
<dbReference type="FunFam" id="2.40.30.10:FF:000034">
    <property type="entry name" value="Flavohemoprotein"/>
    <property type="match status" value="1"/>
</dbReference>
<dbReference type="PATRIC" id="fig|1441095.3.peg.223"/>
<dbReference type="InterPro" id="IPR017927">
    <property type="entry name" value="FAD-bd_FR_type"/>
</dbReference>
<dbReference type="GO" id="GO:0046210">
    <property type="term" value="P:nitric oxide catabolic process"/>
    <property type="evidence" value="ECO:0007669"/>
    <property type="project" value="TreeGrafter"/>
</dbReference>
<dbReference type="PROSITE" id="PS01033">
    <property type="entry name" value="GLOBIN"/>
    <property type="match status" value="1"/>
</dbReference>
<keyword evidence="9 15" id="KW-0521">NADP</keyword>
<comment type="function">
    <text evidence="15">Is involved in NO detoxification in an aerobic process, termed nitric oxide dioxygenase (NOD) reaction that utilizes O(2) and NAD(P)H to convert NO to nitrate, which protects the bacterium from various noxious nitrogen compounds. Therefore, plays a central role in the inducible response to nitrosative stress.</text>
</comment>
<feature type="domain" description="FAD-binding FR-type" evidence="17">
    <location>
        <begin position="151"/>
        <end position="261"/>
    </location>
</feature>
<dbReference type="Pfam" id="PF00175">
    <property type="entry name" value="NAD_binding_1"/>
    <property type="match status" value="1"/>
</dbReference>
<dbReference type="CDD" id="cd06184">
    <property type="entry name" value="flavohem_like_fad_nad_binding"/>
    <property type="match status" value="1"/>
</dbReference>
<dbReference type="OrthoDB" id="9801223at2"/>
<feature type="site" description="Influences the redox potential of the prosthetic heme and FAD groups" evidence="15">
    <location>
        <position position="393"/>
    </location>
</feature>
<dbReference type="NCBIfam" id="NF009805">
    <property type="entry name" value="PRK13289.1"/>
    <property type="match status" value="1"/>
</dbReference>
<dbReference type="SUPFAM" id="SSF52343">
    <property type="entry name" value="Ferredoxin reductase-like, C-terminal NADP-linked domain"/>
    <property type="match status" value="1"/>
</dbReference>
<dbReference type="InterPro" id="IPR001433">
    <property type="entry name" value="OxRdtase_FAD/NAD-bd"/>
</dbReference>
<feature type="domain" description="Globin" evidence="16">
    <location>
        <begin position="1"/>
        <end position="137"/>
    </location>
</feature>
<dbReference type="PROSITE" id="PS51384">
    <property type="entry name" value="FAD_FR"/>
    <property type="match status" value="1"/>
</dbReference>
<dbReference type="HAMAP" id="MF_01252">
    <property type="entry name" value="Hmp"/>
    <property type="match status" value="1"/>
</dbReference>
<keyword evidence="6 15" id="KW-0285">Flavoprotein</keyword>
<dbReference type="InterPro" id="IPR039261">
    <property type="entry name" value="FNR_nucleotide-bd"/>
</dbReference>
<dbReference type="EMBL" id="CP012600">
    <property type="protein sequence ID" value="ALC80335.1"/>
    <property type="molecule type" value="Genomic_DNA"/>
</dbReference>
<feature type="binding site" evidence="15">
    <location>
        <begin position="205"/>
        <end position="208"/>
    </location>
    <ligand>
        <name>FAD</name>
        <dbReference type="ChEBI" id="CHEBI:57692"/>
    </ligand>
</feature>
<dbReference type="InterPro" id="IPR017938">
    <property type="entry name" value="Riboflavin_synthase-like_b-brl"/>
</dbReference>
<gene>
    <name evidence="15" type="primary">hmp</name>
    <name evidence="18" type="ORF">AM592_01010</name>
</gene>
<dbReference type="Pfam" id="PF00970">
    <property type="entry name" value="FAD_binding_6"/>
    <property type="match status" value="1"/>
</dbReference>
<dbReference type="GO" id="GO:0019825">
    <property type="term" value="F:oxygen binding"/>
    <property type="evidence" value="ECO:0007669"/>
    <property type="project" value="InterPro"/>
</dbReference>
<dbReference type="Gene3D" id="3.40.50.80">
    <property type="entry name" value="Nucleotide-binding domain of ferredoxin-NADP reductase (FNR) module"/>
    <property type="match status" value="1"/>
</dbReference>
<dbReference type="PANTHER" id="PTHR43396:SF3">
    <property type="entry name" value="FLAVOHEMOPROTEIN"/>
    <property type="match status" value="1"/>
</dbReference>
<dbReference type="InterPro" id="IPR008333">
    <property type="entry name" value="Cbr1-like_FAD-bd_dom"/>
</dbReference>
<keyword evidence="5 15" id="KW-0561">Oxygen transport</keyword>
<dbReference type="AlphaFoldDB" id="A0A0M4FNB4"/>
<feature type="site" description="Influences the redox potential of the prosthetic heme and FAD groups" evidence="15">
    <location>
        <position position="84"/>
    </location>
</feature>
<feature type="binding site" evidence="15">
    <location>
        <position position="189"/>
    </location>
    <ligand>
        <name>FAD</name>
        <dbReference type="ChEBI" id="CHEBI:57692"/>
    </ligand>
</feature>
<feature type="region of interest" description="Reductase" evidence="15">
    <location>
        <begin position="148"/>
        <end position="401"/>
    </location>
</feature>
<dbReference type="SUPFAM" id="SSF46458">
    <property type="entry name" value="Globin-like"/>
    <property type="match status" value="1"/>
</dbReference>
<evidence type="ECO:0000256" key="8">
    <source>
        <dbReference type="ARBA" id="ARBA00022827"/>
    </source>
</evidence>
<dbReference type="InterPro" id="IPR009050">
    <property type="entry name" value="Globin-like_sf"/>
</dbReference>
<evidence type="ECO:0000256" key="2">
    <source>
        <dbReference type="ARBA" id="ARBA00008414"/>
    </source>
</evidence>
<evidence type="ECO:0000256" key="14">
    <source>
        <dbReference type="ARBA" id="ARBA00049433"/>
    </source>
</evidence>
<organism evidence="18 19">
    <name type="scientific">Bacillus gobiensis</name>
    <dbReference type="NCBI Taxonomy" id="1441095"/>
    <lineage>
        <taxon>Bacteria</taxon>
        <taxon>Bacillati</taxon>
        <taxon>Bacillota</taxon>
        <taxon>Bacilli</taxon>
        <taxon>Bacillales</taxon>
        <taxon>Bacillaceae</taxon>
        <taxon>Bacillus</taxon>
    </lineage>
</organism>
<dbReference type="EC" id="1.14.12.17" evidence="15"/>
<dbReference type="FunFam" id="1.10.490.10:FF:000003">
    <property type="entry name" value="Flavohemoprotein"/>
    <property type="match status" value="1"/>
</dbReference>
<dbReference type="GO" id="GO:0005344">
    <property type="term" value="F:oxygen carrier activity"/>
    <property type="evidence" value="ECO:0007669"/>
    <property type="project" value="UniProtKB-UniRule"/>
</dbReference>
<evidence type="ECO:0000256" key="11">
    <source>
        <dbReference type="ARBA" id="ARBA00023004"/>
    </source>
</evidence>
<dbReference type="InterPro" id="IPR000971">
    <property type="entry name" value="Globin"/>
</dbReference>
<evidence type="ECO:0000256" key="6">
    <source>
        <dbReference type="ARBA" id="ARBA00022630"/>
    </source>
</evidence>
<dbReference type="PRINTS" id="PR00410">
    <property type="entry name" value="PHEHYDRXLASE"/>
</dbReference>
<reference evidence="18 19" key="2">
    <citation type="journal article" date="2016" name="Int. J. Syst. Evol. Microbiol.">
        <title>Bacillus gobiensis sp. nov., isolated from a soil sample.</title>
        <authorList>
            <person name="Liu B."/>
            <person name="Liu G.H."/>
            <person name="Cetin S."/>
            <person name="Schumann P."/>
            <person name="Pan Z.Z."/>
            <person name="Chen Q.Q."/>
        </authorList>
    </citation>
    <scope>NUCLEOTIDE SEQUENCE [LARGE SCALE GENOMIC DNA]</scope>
    <source>
        <strain evidence="18 19">FJAT-4402</strain>
    </source>
</reference>
<dbReference type="InterPro" id="IPR001709">
    <property type="entry name" value="Flavoprot_Pyr_Nucl_cyt_Rdtase"/>
</dbReference>
<reference evidence="19" key="1">
    <citation type="submission" date="2015-08" db="EMBL/GenBank/DDBJ databases">
        <title>Genome sequencing project for genomic taxonomy and phylogenomics of Bacillus-like bacteria.</title>
        <authorList>
            <person name="Liu B."/>
            <person name="Wang J."/>
            <person name="Zhu Y."/>
            <person name="Liu G."/>
            <person name="Chen Q."/>
            <person name="Chen Z."/>
            <person name="Lan J."/>
            <person name="Che J."/>
            <person name="Ge C."/>
            <person name="Shi H."/>
            <person name="Pan Z."/>
            <person name="Liu X."/>
        </authorList>
    </citation>
    <scope>NUCLEOTIDE SEQUENCE [LARGE SCALE GENOMIC DNA]</scope>
    <source>
        <strain evidence="19">FJAT-4402</strain>
    </source>
</reference>
<evidence type="ECO:0000256" key="10">
    <source>
        <dbReference type="ARBA" id="ARBA00023002"/>
    </source>
</evidence>
<comment type="domain">
    <text evidence="15">Consists of two distinct domains; an N-terminal heme-containing oxygen-binding domain and a C-terminal reductase domain with binding sites for FAD and NAD(P)H.</text>
</comment>
<dbReference type="GO" id="GO:0008941">
    <property type="term" value="F:nitric oxide dioxygenase NAD(P)H activity"/>
    <property type="evidence" value="ECO:0007669"/>
    <property type="project" value="UniProtKB-UniRule"/>
</dbReference>
<dbReference type="FunFam" id="3.40.50.80:FF:000010">
    <property type="entry name" value="Flavohemoprotein"/>
    <property type="match status" value="1"/>
</dbReference>
<keyword evidence="11 15" id="KW-0408">Iron</keyword>
<proteinExistence type="inferred from homology"/>
<evidence type="ECO:0000256" key="13">
    <source>
        <dbReference type="ARBA" id="ARBA00048649"/>
    </source>
</evidence>
<dbReference type="InterPro" id="IPR023950">
    <property type="entry name" value="Hmp"/>
</dbReference>
<dbReference type="GO" id="GO:0046872">
    <property type="term" value="F:metal ion binding"/>
    <property type="evidence" value="ECO:0007669"/>
    <property type="project" value="UniProtKB-KW"/>
</dbReference>
<dbReference type="RefSeq" id="WP_053602061.1">
    <property type="nucleotide sequence ID" value="NZ_CP012600.1"/>
</dbReference>
<dbReference type="GO" id="GO:0071949">
    <property type="term" value="F:FAD binding"/>
    <property type="evidence" value="ECO:0007669"/>
    <property type="project" value="InterPro"/>
</dbReference>
<sequence>MLNPKTIEIIKSTVPVLEKHGKEITTRFYQMLFEDHPELLNIFNQTNQKTGRQQTALANAVYAAAAYIDKLETIIPVVKQIAHKHRSIGIKPEHYPIVGKYLLLAIEDVVKDVPKEVIEAWGEAYGVIADIFIQTEHEMYVEAAEKEGGWKDYKPFAISRKVKESDLITSIYLKPKDGKPTASFLSGQYISVRVNIPGDEHTHIRQYSLSDAPNGEYYRITIKRESEEKATLGAVSNYLHDQLKEGDSIEISAPAGEFVLDQTTDKPLVLISGGVGVTPLMSMMKVSAKEQPNRDITFIQAARSGRHIALDKEIQEITNGISRKHLICYETPTAEDIEAQSFDKEGYITSQWLNDVISDKAADYYLCGPIPFMKAVYQMLLEIGVQEEAIHYELFGPHEKL</sequence>
<dbReference type="Gene3D" id="2.40.30.10">
    <property type="entry name" value="Translation factors"/>
    <property type="match status" value="1"/>
</dbReference>
<comment type="cofactor">
    <cofactor evidence="15">
        <name>FAD</name>
        <dbReference type="ChEBI" id="CHEBI:57692"/>
    </cofactor>
    <text evidence="15">Binds 1 FAD per subunit.</text>
</comment>
<dbReference type="GO" id="GO:0071500">
    <property type="term" value="P:cellular response to nitrosative stress"/>
    <property type="evidence" value="ECO:0007669"/>
    <property type="project" value="TreeGrafter"/>
</dbReference>
<accession>A0A0M4FNB4</accession>
<keyword evidence="19" id="KW-1185">Reference proteome</keyword>
<keyword evidence="4 15" id="KW-0349">Heme</keyword>
<keyword evidence="10 15" id="KW-0560">Oxidoreductase</keyword>
<dbReference type="Proteomes" id="UP000067625">
    <property type="component" value="Chromosome"/>
</dbReference>
<keyword evidence="12 15" id="KW-0520">NAD</keyword>
<dbReference type="PRINTS" id="PR00371">
    <property type="entry name" value="FPNCR"/>
</dbReference>
<evidence type="ECO:0000256" key="3">
    <source>
        <dbReference type="ARBA" id="ARBA00022448"/>
    </source>
</evidence>
<evidence type="ECO:0000256" key="15">
    <source>
        <dbReference type="HAMAP-Rule" id="MF_01252"/>
    </source>
</evidence>
<evidence type="ECO:0000256" key="9">
    <source>
        <dbReference type="ARBA" id="ARBA00022857"/>
    </source>
</evidence>
<dbReference type="GO" id="GO:0009636">
    <property type="term" value="P:response to toxic substance"/>
    <property type="evidence" value="ECO:0007669"/>
    <property type="project" value="UniProtKB-KW"/>
</dbReference>
<protein>
    <recommendedName>
        <fullName evidence="15">Flavohemoprotein</fullName>
    </recommendedName>
    <alternativeName>
        <fullName evidence="15">Flavohemoglobin</fullName>
    </alternativeName>
    <alternativeName>
        <fullName evidence="15">Hemoglobin-like protein</fullName>
    </alternativeName>
    <alternativeName>
        <fullName evidence="15">Nitric oxide dioxygenase</fullName>
        <shortName evidence="15">NO oxygenase</shortName>
        <shortName evidence="15">NOD</shortName>
        <ecNumber evidence="15">1.14.12.17</ecNumber>
    </alternativeName>
</protein>
<keyword evidence="15" id="KW-0216">Detoxification</keyword>
<dbReference type="PANTHER" id="PTHR43396">
    <property type="entry name" value="FLAVOHEMOPROTEIN"/>
    <property type="match status" value="1"/>
</dbReference>
<dbReference type="SUPFAM" id="SSF63380">
    <property type="entry name" value="Riboflavin synthase domain-like"/>
    <property type="match status" value="1"/>
</dbReference>
<comment type="similarity">
    <text evidence="1 15">In the C-terminal section; belongs to the flavoprotein pyridine nucleotide cytochrome reductase family.</text>
</comment>
<dbReference type="InterPro" id="IPR012292">
    <property type="entry name" value="Globin/Proto"/>
</dbReference>
<name>A0A0M4FNB4_9BACI</name>
<feature type="binding site" evidence="15">
    <location>
        <begin position="394"/>
        <end position="397"/>
    </location>
    <ligand>
        <name>FAD</name>
        <dbReference type="ChEBI" id="CHEBI:57692"/>
    </ligand>
</feature>
<comment type="cofactor">
    <cofactor evidence="15">
        <name>heme b</name>
        <dbReference type="ChEBI" id="CHEBI:60344"/>
    </cofactor>
    <text evidence="15">Binds 1 heme b (iron(II)-protoporphyrin IX) group per subunit.</text>
</comment>
<keyword evidence="3 15" id="KW-0813">Transport</keyword>
<dbReference type="Pfam" id="PF00042">
    <property type="entry name" value="Globin"/>
    <property type="match status" value="1"/>
</dbReference>
<feature type="active site" description="Charge relay system" evidence="15">
    <location>
        <position position="136"/>
    </location>
</feature>
<feature type="binding site" description="proximal binding residue" evidence="15">
    <location>
        <position position="85"/>
    </location>
    <ligand>
        <name>heme b</name>
        <dbReference type="ChEBI" id="CHEBI:60344"/>
    </ligand>
    <ligandPart>
        <name>Fe</name>
        <dbReference type="ChEBI" id="CHEBI:18248"/>
    </ligandPart>
</feature>
<dbReference type="STRING" id="1441095.AM592_01010"/>
<comment type="catalytic activity">
    <reaction evidence="13 15">
        <text>2 nitric oxide + NADH + 2 O2 = 2 nitrate + NAD(+) + H(+)</text>
        <dbReference type="Rhea" id="RHEA:19469"/>
        <dbReference type="ChEBI" id="CHEBI:15378"/>
        <dbReference type="ChEBI" id="CHEBI:15379"/>
        <dbReference type="ChEBI" id="CHEBI:16480"/>
        <dbReference type="ChEBI" id="CHEBI:17632"/>
        <dbReference type="ChEBI" id="CHEBI:57540"/>
        <dbReference type="ChEBI" id="CHEBI:57945"/>
        <dbReference type="EC" id="1.14.12.17"/>
    </reaction>
</comment>
<feature type="binding site" evidence="15">
    <location>
        <begin position="274"/>
        <end position="279"/>
    </location>
    <ligand>
        <name>NADP(+)</name>
        <dbReference type="ChEBI" id="CHEBI:58349"/>
    </ligand>
</feature>
<comment type="similarity">
    <text evidence="2 15">Belongs to the globin family. Two-domain flavohemoproteins subfamily.</text>
</comment>
<evidence type="ECO:0000313" key="18">
    <source>
        <dbReference type="EMBL" id="ALC80335.1"/>
    </source>
</evidence>
<evidence type="ECO:0000256" key="1">
    <source>
        <dbReference type="ARBA" id="ARBA00006401"/>
    </source>
</evidence>
<evidence type="ECO:0000256" key="7">
    <source>
        <dbReference type="ARBA" id="ARBA00022723"/>
    </source>
</evidence>
<evidence type="ECO:0000259" key="16">
    <source>
        <dbReference type="PROSITE" id="PS01033"/>
    </source>
</evidence>
<feature type="active site" description="Charge relay system" evidence="15">
    <location>
        <position position="95"/>
    </location>
</feature>
<keyword evidence="7 15" id="KW-0479">Metal-binding</keyword>
<evidence type="ECO:0000259" key="17">
    <source>
        <dbReference type="PROSITE" id="PS51384"/>
    </source>
</evidence>
<evidence type="ECO:0000256" key="4">
    <source>
        <dbReference type="ARBA" id="ARBA00022617"/>
    </source>
</evidence>
<evidence type="ECO:0000313" key="19">
    <source>
        <dbReference type="Proteomes" id="UP000067625"/>
    </source>
</evidence>
<feature type="site" description="Involved in heme-bound ligand stabilization and O-O bond activation" evidence="15">
    <location>
        <position position="29"/>
    </location>
</feature>
<dbReference type="Gene3D" id="1.10.490.10">
    <property type="entry name" value="Globins"/>
    <property type="match status" value="1"/>
</dbReference>
<comment type="catalytic activity">
    <reaction evidence="14 15">
        <text>2 nitric oxide + NADPH + 2 O2 = 2 nitrate + NADP(+) + H(+)</text>
        <dbReference type="Rhea" id="RHEA:19465"/>
        <dbReference type="ChEBI" id="CHEBI:15378"/>
        <dbReference type="ChEBI" id="CHEBI:15379"/>
        <dbReference type="ChEBI" id="CHEBI:16480"/>
        <dbReference type="ChEBI" id="CHEBI:17632"/>
        <dbReference type="ChEBI" id="CHEBI:57783"/>
        <dbReference type="ChEBI" id="CHEBI:58349"/>
        <dbReference type="EC" id="1.14.12.17"/>
    </reaction>
</comment>
<evidence type="ECO:0000256" key="12">
    <source>
        <dbReference type="ARBA" id="ARBA00023027"/>
    </source>
</evidence>
<dbReference type="CDD" id="cd14777">
    <property type="entry name" value="Yhb1-globin-like"/>
    <property type="match status" value="1"/>
</dbReference>
<dbReference type="GO" id="GO:0020037">
    <property type="term" value="F:heme binding"/>
    <property type="evidence" value="ECO:0007669"/>
    <property type="project" value="InterPro"/>
</dbReference>
<keyword evidence="8 15" id="KW-0274">FAD</keyword>